<evidence type="ECO:0000259" key="1">
    <source>
        <dbReference type="Pfam" id="PF00535"/>
    </source>
</evidence>
<dbReference type="KEGG" id="rul:UC8_02860"/>
<keyword evidence="3" id="KW-1185">Reference proteome</keyword>
<dbReference type="RefSeq" id="WP_068134612.1">
    <property type="nucleotide sequence ID" value="NZ_CP042914.1"/>
</dbReference>
<protein>
    <submittedName>
        <fullName evidence="2">Undecaprenyl-phosphate 4-deoxy-4-formamido-L-arabinose transferase</fullName>
        <ecNumber evidence="2">2.4.2.53</ecNumber>
    </submittedName>
</protein>
<dbReference type="EC" id="2.4.2.53" evidence="2"/>
<dbReference type="EMBL" id="CP042914">
    <property type="protein sequence ID" value="QEG38329.1"/>
    <property type="molecule type" value="Genomic_DNA"/>
</dbReference>
<gene>
    <name evidence="2" type="primary">arnC_1</name>
    <name evidence="2" type="ORF">UC8_02860</name>
</gene>
<dbReference type="OrthoDB" id="9810303at2"/>
<dbReference type="Gene3D" id="3.90.550.10">
    <property type="entry name" value="Spore Coat Polysaccharide Biosynthesis Protein SpsA, Chain A"/>
    <property type="match status" value="1"/>
</dbReference>
<dbReference type="InterPro" id="IPR029044">
    <property type="entry name" value="Nucleotide-diphossugar_trans"/>
</dbReference>
<reference evidence="2 3" key="1">
    <citation type="submission" date="2019-08" db="EMBL/GenBank/DDBJ databases">
        <title>Deep-cultivation of Planctomycetes and their phenomic and genomic characterization uncovers novel biology.</title>
        <authorList>
            <person name="Wiegand S."/>
            <person name="Jogler M."/>
            <person name="Boedeker C."/>
            <person name="Pinto D."/>
            <person name="Vollmers J."/>
            <person name="Rivas-Marin E."/>
            <person name="Kohn T."/>
            <person name="Peeters S.H."/>
            <person name="Heuer A."/>
            <person name="Rast P."/>
            <person name="Oberbeckmann S."/>
            <person name="Bunk B."/>
            <person name="Jeske O."/>
            <person name="Meyerdierks A."/>
            <person name="Storesund J.E."/>
            <person name="Kallscheuer N."/>
            <person name="Luecker S."/>
            <person name="Lage O.M."/>
            <person name="Pohl T."/>
            <person name="Merkel B.J."/>
            <person name="Hornburger P."/>
            <person name="Mueller R.-W."/>
            <person name="Bruemmer F."/>
            <person name="Labrenz M."/>
            <person name="Spormann A.M."/>
            <person name="Op den Camp H."/>
            <person name="Overmann J."/>
            <person name="Amann R."/>
            <person name="Jetten M.S.M."/>
            <person name="Mascher T."/>
            <person name="Medema M.H."/>
            <person name="Devos D.P."/>
            <person name="Kaster A.-K."/>
            <person name="Ovreas L."/>
            <person name="Rohde M."/>
            <person name="Galperin M.Y."/>
            <person name="Jogler C."/>
        </authorList>
    </citation>
    <scope>NUCLEOTIDE SEQUENCE [LARGE SCALE GENOMIC DNA]</scope>
    <source>
        <strain evidence="2 3">UC8</strain>
    </source>
</reference>
<dbReference type="Pfam" id="PF00535">
    <property type="entry name" value="Glycos_transf_2"/>
    <property type="match status" value="1"/>
</dbReference>
<evidence type="ECO:0000313" key="3">
    <source>
        <dbReference type="Proteomes" id="UP000325286"/>
    </source>
</evidence>
<dbReference type="GO" id="GO:0099621">
    <property type="term" value="F:undecaprenyl-phosphate 4-deoxy-4-formamido-L-arabinose transferase activity"/>
    <property type="evidence" value="ECO:0007669"/>
    <property type="project" value="UniProtKB-EC"/>
</dbReference>
<dbReference type="InterPro" id="IPR050256">
    <property type="entry name" value="Glycosyltransferase_2"/>
</dbReference>
<sequence>MESEPSAAMPPFVIAGESAAEDVKLQWTDAYVSRCEALLGEAICRRMGIFRLPAEFCLSVIVPVFNEASTIAAVVERLEGTGLPLEILLVNDGSSDGSGEVLDRLAGREGVRVIHHDENRGKGAAIRTGLQAATGDCVIIQDADLEYDPEDFRLLLQPLVAGEADVVYGTRYGHSDRHISPWWHQAANGLVTGLANLATGLKLNDVETCYKLAGRETWQSITPRLRENRFGFEIESTAYFARQRLRFAQRPIRYHQRWYDEGKKIGWKDGVRALWCIFLYGLLRRG</sequence>
<keyword evidence="2" id="KW-0808">Transferase</keyword>
<accession>A0A5B9QK23</accession>
<name>A0A5B9QK23_9BACT</name>
<dbReference type="PANTHER" id="PTHR48090">
    <property type="entry name" value="UNDECAPRENYL-PHOSPHATE 4-DEOXY-4-FORMAMIDO-L-ARABINOSE TRANSFERASE-RELATED"/>
    <property type="match status" value="1"/>
</dbReference>
<evidence type="ECO:0000313" key="2">
    <source>
        <dbReference type="EMBL" id="QEG38329.1"/>
    </source>
</evidence>
<feature type="domain" description="Glycosyltransferase 2-like" evidence="1">
    <location>
        <begin position="59"/>
        <end position="192"/>
    </location>
</feature>
<dbReference type="SUPFAM" id="SSF53448">
    <property type="entry name" value="Nucleotide-diphospho-sugar transferases"/>
    <property type="match status" value="1"/>
</dbReference>
<organism evidence="2 3">
    <name type="scientific">Roseimaritima ulvae</name>
    <dbReference type="NCBI Taxonomy" id="980254"/>
    <lineage>
        <taxon>Bacteria</taxon>
        <taxon>Pseudomonadati</taxon>
        <taxon>Planctomycetota</taxon>
        <taxon>Planctomycetia</taxon>
        <taxon>Pirellulales</taxon>
        <taxon>Pirellulaceae</taxon>
        <taxon>Roseimaritima</taxon>
    </lineage>
</organism>
<keyword evidence="2" id="KW-0328">Glycosyltransferase</keyword>
<dbReference type="CDD" id="cd04179">
    <property type="entry name" value="DPM_DPG-synthase_like"/>
    <property type="match status" value="1"/>
</dbReference>
<proteinExistence type="predicted"/>
<dbReference type="InterPro" id="IPR001173">
    <property type="entry name" value="Glyco_trans_2-like"/>
</dbReference>
<dbReference type="PANTHER" id="PTHR48090:SF7">
    <property type="entry name" value="RFBJ PROTEIN"/>
    <property type="match status" value="1"/>
</dbReference>
<dbReference type="AlphaFoldDB" id="A0A5B9QK23"/>
<dbReference type="Proteomes" id="UP000325286">
    <property type="component" value="Chromosome"/>
</dbReference>